<dbReference type="InterPro" id="IPR009072">
    <property type="entry name" value="Histone-fold"/>
</dbReference>
<dbReference type="GO" id="GO:0046872">
    <property type="term" value="F:metal ion binding"/>
    <property type="evidence" value="ECO:0007669"/>
    <property type="project" value="UniProtKB-KW"/>
</dbReference>
<protein>
    <recommendedName>
        <fullName evidence="12">Glutamine amidotransferase type-2 domain-containing protein</fullName>
    </recommendedName>
</protein>
<dbReference type="CDD" id="cd00200">
    <property type="entry name" value="WD40"/>
    <property type="match status" value="1"/>
</dbReference>
<gene>
    <name evidence="13" type="ORF">OSTQU699_LOCUS2968</name>
</gene>
<dbReference type="Gene3D" id="3.60.20.10">
    <property type="entry name" value="Glutamine Phosphoribosylpyrophosphate, subunit 1, domain 1"/>
    <property type="match status" value="1"/>
</dbReference>
<dbReference type="InterPro" id="IPR007125">
    <property type="entry name" value="H2A/H2B/H3"/>
</dbReference>
<keyword evidence="6" id="KW-0479">Metal-binding</keyword>
<feature type="region of interest" description="Disordered" evidence="11">
    <location>
        <begin position="1"/>
        <end position="42"/>
    </location>
</feature>
<dbReference type="PROSITE" id="PS00678">
    <property type="entry name" value="WD_REPEATS_1"/>
    <property type="match status" value="2"/>
</dbReference>
<dbReference type="GO" id="GO:0006508">
    <property type="term" value="P:proteolysis"/>
    <property type="evidence" value="ECO:0007669"/>
    <property type="project" value="UniProtKB-KW"/>
</dbReference>
<dbReference type="PANTHER" id="PTHR43270:SF8">
    <property type="entry name" value="DI- AND TRIPEPTIDASE DUG2-RELATED"/>
    <property type="match status" value="1"/>
</dbReference>
<dbReference type="GO" id="GO:0005654">
    <property type="term" value="C:nucleoplasm"/>
    <property type="evidence" value="ECO:0007669"/>
    <property type="project" value="UniProtKB-ARBA"/>
</dbReference>
<dbReference type="SUPFAM" id="SSF47113">
    <property type="entry name" value="Histone-fold"/>
    <property type="match status" value="1"/>
</dbReference>
<dbReference type="InterPro" id="IPR036322">
    <property type="entry name" value="WD40_repeat_dom_sf"/>
</dbReference>
<evidence type="ECO:0000256" key="1">
    <source>
        <dbReference type="ARBA" id="ARBA00004286"/>
    </source>
</evidence>
<dbReference type="GO" id="GO:0003677">
    <property type="term" value="F:DNA binding"/>
    <property type="evidence" value="ECO:0007669"/>
    <property type="project" value="InterPro"/>
</dbReference>
<comment type="subcellular location">
    <subcellularLocation>
        <location evidence="1">Chromosome</location>
    </subcellularLocation>
</comment>
<evidence type="ECO:0000256" key="5">
    <source>
        <dbReference type="ARBA" id="ARBA00022670"/>
    </source>
</evidence>
<dbReference type="PROSITE" id="PS50082">
    <property type="entry name" value="WD_REPEATS_2"/>
    <property type="match status" value="2"/>
</dbReference>
<dbReference type="Gene3D" id="3.40.630.10">
    <property type="entry name" value="Zn peptidases"/>
    <property type="match status" value="1"/>
</dbReference>
<dbReference type="Pfam" id="PF00125">
    <property type="entry name" value="Histone"/>
    <property type="match status" value="1"/>
</dbReference>
<dbReference type="GO" id="GO:0030527">
    <property type="term" value="F:structural constituent of chromatin"/>
    <property type="evidence" value="ECO:0007669"/>
    <property type="project" value="InterPro"/>
</dbReference>
<evidence type="ECO:0000256" key="6">
    <source>
        <dbReference type="ARBA" id="ARBA00022723"/>
    </source>
</evidence>
<keyword evidence="5" id="KW-0645">Protease</keyword>
<dbReference type="Gene3D" id="2.130.10.10">
    <property type="entry name" value="YVTN repeat-like/Quinoprotein amine dehydrogenase"/>
    <property type="match status" value="2"/>
</dbReference>
<dbReference type="PRINTS" id="PR00622">
    <property type="entry name" value="HISTONEH3"/>
</dbReference>
<evidence type="ECO:0000256" key="9">
    <source>
        <dbReference type="ARBA" id="ARBA00022962"/>
    </source>
</evidence>
<reference evidence="13" key="1">
    <citation type="submission" date="2020-12" db="EMBL/GenBank/DDBJ databases">
        <authorList>
            <person name="Iha C."/>
        </authorList>
    </citation>
    <scope>NUCLEOTIDE SEQUENCE</scope>
</reference>
<dbReference type="GO" id="GO:0008233">
    <property type="term" value="F:peptidase activity"/>
    <property type="evidence" value="ECO:0007669"/>
    <property type="project" value="UniProtKB-KW"/>
</dbReference>
<dbReference type="GO" id="GO:0000786">
    <property type="term" value="C:nucleosome"/>
    <property type="evidence" value="ECO:0007669"/>
    <property type="project" value="InterPro"/>
</dbReference>
<dbReference type="InterPro" id="IPR029055">
    <property type="entry name" value="Ntn_hydrolases_N"/>
</dbReference>
<dbReference type="InterPro" id="IPR015943">
    <property type="entry name" value="WD40/YVTN_repeat-like_dom_sf"/>
</dbReference>
<dbReference type="InterPro" id="IPR026869">
    <property type="entry name" value="EgtC-like"/>
</dbReference>
<feature type="repeat" description="WD" evidence="10">
    <location>
        <begin position="573"/>
        <end position="614"/>
    </location>
</feature>
<dbReference type="SUPFAM" id="SSF50978">
    <property type="entry name" value="WD40 repeat-like"/>
    <property type="match status" value="1"/>
</dbReference>
<dbReference type="InterPro" id="IPR017932">
    <property type="entry name" value="GATase_2_dom"/>
</dbReference>
<dbReference type="InterPro" id="IPR051458">
    <property type="entry name" value="Cyt/Met_Dipeptidase"/>
</dbReference>
<dbReference type="PROSITE" id="PS51278">
    <property type="entry name" value="GATASE_TYPE_2"/>
    <property type="match status" value="1"/>
</dbReference>
<dbReference type="PROSITE" id="PS50294">
    <property type="entry name" value="WD_REPEATS_REGION"/>
    <property type="match status" value="2"/>
</dbReference>
<comment type="similarity">
    <text evidence="2">Belongs to the histone H3 family.</text>
</comment>
<dbReference type="InterPro" id="IPR001680">
    <property type="entry name" value="WD40_rpt"/>
</dbReference>
<dbReference type="InterPro" id="IPR002933">
    <property type="entry name" value="Peptidase_M20"/>
</dbReference>
<dbReference type="PANTHER" id="PTHR43270">
    <property type="entry name" value="BETA-ALA-HIS DIPEPTIDASE"/>
    <property type="match status" value="1"/>
</dbReference>
<dbReference type="SMART" id="SM00428">
    <property type="entry name" value="H3"/>
    <property type="match status" value="1"/>
</dbReference>
<accession>A0A8S1IV85</accession>
<evidence type="ECO:0000256" key="3">
    <source>
        <dbReference type="ARBA" id="ARBA00022454"/>
    </source>
</evidence>
<keyword evidence="8" id="KW-0378">Hydrolase</keyword>
<evidence type="ECO:0000313" key="14">
    <source>
        <dbReference type="Proteomes" id="UP000708148"/>
    </source>
</evidence>
<feature type="repeat" description="WD" evidence="10">
    <location>
        <begin position="750"/>
        <end position="782"/>
    </location>
</feature>
<organism evidence="13 14">
    <name type="scientific">Ostreobium quekettii</name>
    <dbReference type="NCBI Taxonomy" id="121088"/>
    <lineage>
        <taxon>Eukaryota</taxon>
        <taxon>Viridiplantae</taxon>
        <taxon>Chlorophyta</taxon>
        <taxon>core chlorophytes</taxon>
        <taxon>Ulvophyceae</taxon>
        <taxon>TCBD clade</taxon>
        <taxon>Bryopsidales</taxon>
        <taxon>Ostreobineae</taxon>
        <taxon>Ostreobiaceae</taxon>
        <taxon>Ostreobium</taxon>
    </lineage>
</organism>
<dbReference type="SMART" id="SM00320">
    <property type="entry name" value="WD40"/>
    <property type="match status" value="6"/>
</dbReference>
<dbReference type="Gene3D" id="3.30.70.360">
    <property type="match status" value="1"/>
</dbReference>
<dbReference type="Pfam" id="PF00400">
    <property type="entry name" value="WD40"/>
    <property type="match status" value="3"/>
</dbReference>
<dbReference type="OrthoDB" id="7832001at2759"/>
<evidence type="ECO:0000256" key="2">
    <source>
        <dbReference type="ARBA" id="ARBA00010343"/>
    </source>
</evidence>
<dbReference type="InterPro" id="IPR000164">
    <property type="entry name" value="Histone_H3/CENP-A"/>
</dbReference>
<dbReference type="Pfam" id="PF13230">
    <property type="entry name" value="GATase_4"/>
    <property type="match status" value="1"/>
</dbReference>
<keyword evidence="9" id="KW-0315">Glutamine amidotransferase</keyword>
<keyword evidence="7" id="KW-0677">Repeat</keyword>
<dbReference type="CDD" id="cd01908">
    <property type="entry name" value="YafJ"/>
    <property type="match status" value="1"/>
</dbReference>
<comment type="caution">
    <text evidence="13">The sequence shown here is derived from an EMBL/GenBank/DDBJ whole genome shotgun (WGS) entry which is preliminary data.</text>
</comment>
<evidence type="ECO:0000259" key="12">
    <source>
        <dbReference type="PROSITE" id="PS51278"/>
    </source>
</evidence>
<dbReference type="PRINTS" id="PR00320">
    <property type="entry name" value="GPROTEINBRPT"/>
</dbReference>
<dbReference type="PROSITE" id="PS00322">
    <property type="entry name" value="HISTONE_H3_1"/>
    <property type="match status" value="1"/>
</dbReference>
<sequence length="1415" mass="155427">MARTKQTARKSTGGKAPRKQLATKAARKSAPATGGVKKPHRYRPGTVALREIRKYQKSTELLIRKLPFQRLVREIAQDFKTDLRFQSSAVLALQEAAEAYLVGLFEDTNLCAIHAKRVTIMPKDIQLDNSRLCGSKAPLSGLKAQTHLPPSAEVLRVARRSTGQSISFLGIRAPVQPHGRRICQSTYRPGGRPCGTGPVAMCRLLAYVGDPILLAHLVLWPDRSIIKQSYDAQERKMNPSLPSHLCHGNLNGDGFGIGWYSQEGSDTSPCVFTSVTPAWNNDNLARLSRKITSQLIFAHVRAAYPGMPVSEQNCHPFMWGRYMWMHNGVVGGFSKIKRRIVALLSDEAYNTVASFHSDSAASFALFLHHLPSMTAPQSPDVLLQAMQRTLASIASVQEEMEATSETSLLNFVVSDGNTVIATRYVSPDTEEPASLYFAEGSSFQREMPAQESCDESPTISSIHGESQYELTYGVRGTCVAIVASEPITGSRSDWVAVPKNTCVVISREKSGFVNIMKTPRTCDGQEEVSRCLEAVSRGIGVTARQWTFRDGRQGSVGSDAESCMMVDRPDHNLTGHTAAILYMELEPEGKRLFSSSADGTIKVWDVETCTLLATLEGHGKPVLKLAVYGNHLYSTGGSRIRVWDLKTYRCVYLGHVVPGSGALRALAVSKGTIHVGGQDSIVKNLQPDSLNFGPDTVDEELVTTSSSSGKWSHLSAVHSIETCGKYICSAGGDSMIRVWRADTLEHVRVLRGHRGSILTLKGMDNLLYSGGRDNTVRVWDMEALLCRRLLAGHKDDITHISAYHEPRKDASLGKHRHTPSLHQMGHACFVASASADCTVRVWCPATWSCILIVNLRTPGPAAGPTYVPNGYSSDAAPLAVAVSKQHIITGTRNGMISLWSGEDLSKKLQKIASGEIEAQILNGKELLESVDSGSLEGSTGDLVALEKRRLERELGNLLREFVAIRTISGNMCCKEDCFKASKFVARLLENLGAEVKLVRVLDDKNPVVIGRLGQRQDRPTVTFYGHYDVQPASEPQWRTDPFEVHAVDGYLYGRGVSDNKGPILAFIHAVREMLVESNGCEGLPVNVAFFFEGEEENGSKGTVEALQQNLRWFEGTVLTVISNSQWVGENVPCLTYGMRGMVSLNLEVRGPNRDLHSGNDGGVFNEPMADLIKVLSTLVDSQNNIQVPHFYDGVKPSLLDAAWQSLKDSNEFALDDYKEALGVPALTPQGSKHQLLSVRWCQPTLSIVDVCARPVDSEGPCSYHRFGPTRFSVIPHAVVGKVSMRFVPKQDKDAMASCLTKHVEHEFAKLRSKNKISIAVVTAGDWWEANLESKFVKMTERAIRREWGQDPLYVREGGTMPLTSTFEKVLGAPAMHIPMGQASDNCHLANERIRWANLLCGKNVIRHLLEEVGAL</sequence>
<evidence type="ECO:0000313" key="13">
    <source>
        <dbReference type="EMBL" id="CAD7697607.1"/>
    </source>
</evidence>
<dbReference type="Proteomes" id="UP000708148">
    <property type="component" value="Unassembled WGS sequence"/>
</dbReference>
<dbReference type="CDD" id="cd22911">
    <property type="entry name" value="HFD_H3"/>
    <property type="match status" value="1"/>
</dbReference>
<evidence type="ECO:0000256" key="11">
    <source>
        <dbReference type="SAM" id="MobiDB-lite"/>
    </source>
</evidence>
<keyword evidence="14" id="KW-1185">Reference proteome</keyword>
<proteinExistence type="inferred from homology"/>
<evidence type="ECO:0000256" key="8">
    <source>
        <dbReference type="ARBA" id="ARBA00022801"/>
    </source>
</evidence>
<name>A0A8S1IV85_9CHLO</name>
<keyword evidence="4 10" id="KW-0853">WD repeat</keyword>
<dbReference type="Gene3D" id="1.10.20.10">
    <property type="entry name" value="Histone, subunit A"/>
    <property type="match status" value="1"/>
</dbReference>
<dbReference type="InterPro" id="IPR019775">
    <property type="entry name" value="WD40_repeat_CS"/>
</dbReference>
<feature type="domain" description="Glutamine amidotransferase type-2" evidence="12">
    <location>
        <begin position="202"/>
        <end position="508"/>
    </location>
</feature>
<keyword evidence="3" id="KW-0158">Chromosome</keyword>
<dbReference type="EMBL" id="CAJHUC010000684">
    <property type="protein sequence ID" value="CAD7697607.1"/>
    <property type="molecule type" value="Genomic_DNA"/>
</dbReference>
<dbReference type="GO" id="GO:0046982">
    <property type="term" value="F:protein heterodimerization activity"/>
    <property type="evidence" value="ECO:0007669"/>
    <property type="project" value="InterPro"/>
</dbReference>
<evidence type="ECO:0000256" key="10">
    <source>
        <dbReference type="PROSITE-ProRule" id="PRU00221"/>
    </source>
</evidence>
<evidence type="ECO:0000256" key="7">
    <source>
        <dbReference type="ARBA" id="ARBA00022737"/>
    </source>
</evidence>
<dbReference type="PROSITE" id="PS00959">
    <property type="entry name" value="HISTONE_H3_2"/>
    <property type="match status" value="1"/>
</dbReference>
<dbReference type="GO" id="GO:0006751">
    <property type="term" value="P:glutathione catabolic process"/>
    <property type="evidence" value="ECO:0007669"/>
    <property type="project" value="TreeGrafter"/>
</dbReference>
<dbReference type="SUPFAM" id="SSF53187">
    <property type="entry name" value="Zn-dependent exopeptidases"/>
    <property type="match status" value="1"/>
</dbReference>
<evidence type="ECO:0000256" key="4">
    <source>
        <dbReference type="ARBA" id="ARBA00022574"/>
    </source>
</evidence>
<dbReference type="SUPFAM" id="SSF56235">
    <property type="entry name" value="N-terminal nucleophile aminohydrolases (Ntn hydrolases)"/>
    <property type="match status" value="1"/>
</dbReference>
<dbReference type="InterPro" id="IPR020472">
    <property type="entry name" value="WD40_PAC1"/>
</dbReference>
<dbReference type="Pfam" id="PF01546">
    <property type="entry name" value="Peptidase_M20"/>
    <property type="match status" value="1"/>
</dbReference>
<dbReference type="FunFam" id="1.10.20.10:FF:000001">
    <property type="entry name" value="Histone H3"/>
    <property type="match status" value="1"/>
</dbReference>